<evidence type="ECO:0000313" key="3">
    <source>
        <dbReference type="Proteomes" id="UP000238270"/>
    </source>
</evidence>
<accession>A0A2S6Z182</accession>
<evidence type="ECO:0000256" key="1">
    <source>
        <dbReference type="SAM" id="SignalP"/>
    </source>
</evidence>
<comment type="caution">
    <text evidence="2">The sequence shown here is derived from an EMBL/GenBank/DDBJ whole genome shotgun (WGS) entry which is preliminary data.</text>
</comment>
<proteinExistence type="predicted"/>
<reference evidence="2 3" key="1">
    <citation type="submission" date="2016-08" db="EMBL/GenBank/DDBJ databases">
        <title>Evolution of the type three secretion system and type three effector repertoires in Xanthomonas.</title>
        <authorList>
            <person name="Merda D."/>
            <person name="Briand M."/>
            <person name="Bosis E."/>
            <person name="Rousseau C."/>
            <person name="Portier P."/>
            <person name="Jacques M.-A."/>
            <person name="Fischer-Le Saux M."/>
        </authorList>
    </citation>
    <scope>NUCLEOTIDE SEQUENCE [LARGE SCALE GENOMIC DNA]</scope>
    <source>
        <strain evidence="2 3">CFBP 3122</strain>
    </source>
</reference>
<dbReference type="AlphaFoldDB" id="A0A2S6Z182"/>
<feature type="signal peptide" evidence="1">
    <location>
        <begin position="1"/>
        <end position="26"/>
    </location>
</feature>
<name>A0A2S6Z182_9XANT</name>
<keyword evidence="1" id="KW-0732">Signal</keyword>
<evidence type="ECO:0000313" key="2">
    <source>
        <dbReference type="EMBL" id="PPT74449.1"/>
    </source>
</evidence>
<protein>
    <submittedName>
        <fullName evidence="2">Uncharacterized protein</fullName>
    </submittedName>
</protein>
<dbReference type="RefSeq" id="WP_104598959.1">
    <property type="nucleotide sequence ID" value="NZ_MIGV01000025.1"/>
</dbReference>
<gene>
    <name evidence="2" type="ORF">XaplCFBP3122_16805</name>
</gene>
<organism evidence="2 3">
    <name type="scientific">Xanthomonas arboricola pv. populi</name>
    <dbReference type="NCBI Taxonomy" id="487823"/>
    <lineage>
        <taxon>Bacteria</taxon>
        <taxon>Pseudomonadati</taxon>
        <taxon>Pseudomonadota</taxon>
        <taxon>Gammaproteobacteria</taxon>
        <taxon>Lysobacterales</taxon>
        <taxon>Lysobacteraceae</taxon>
        <taxon>Xanthomonas</taxon>
    </lineage>
</organism>
<dbReference type="EMBL" id="MIGV01000025">
    <property type="protein sequence ID" value="PPT74449.1"/>
    <property type="molecule type" value="Genomic_DNA"/>
</dbReference>
<dbReference type="Proteomes" id="UP000238270">
    <property type="component" value="Unassembled WGS sequence"/>
</dbReference>
<feature type="chain" id="PRO_5015785232" evidence="1">
    <location>
        <begin position="27"/>
        <end position="167"/>
    </location>
</feature>
<sequence>MNIPLRSACLGLLLAISFGQPLPANAGLTTITRGDASAMSAILVISAPYFVSLALGHSAIAGSEALSDASHKASAGPLPPMRIKSVEKTTDGGCEVQLQDPAKAENTALLRWPARQDDPTAGFRVGETVTFQPSPAGAGWTVQSPQGQALAFVPTAESAAQNSSKTW</sequence>